<evidence type="ECO:0000259" key="2">
    <source>
        <dbReference type="PROSITE" id="PS50006"/>
    </source>
</evidence>
<evidence type="ECO:0000313" key="4">
    <source>
        <dbReference type="Proteomes" id="UP000193560"/>
    </source>
</evidence>
<dbReference type="SMART" id="SM00240">
    <property type="entry name" value="FHA"/>
    <property type="match status" value="1"/>
</dbReference>
<feature type="region of interest" description="Disordered" evidence="1">
    <location>
        <begin position="1"/>
        <end position="47"/>
    </location>
</feature>
<reference evidence="3 4" key="1">
    <citation type="submission" date="2016-07" db="EMBL/GenBank/DDBJ databases">
        <title>Pervasive Adenine N6-methylation of Active Genes in Fungi.</title>
        <authorList>
            <consortium name="DOE Joint Genome Institute"/>
            <person name="Mondo S.J."/>
            <person name="Dannebaum R.O."/>
            <person name="Kuo R.C."/>
            <person name="Labutti K."/>
            <person name="Haridas S."/>
            <person name="Kuo A."/>
            <person name="Salamov A."/>
            <person name="Ahrendt S.R."/>
            <person name="Lipzen A."/>
            <person name="Sullivan W."/>
            <person name="Andreopoulos W.B."/>
            <person name="Clum A."/>
            <person name="Lindquist E."/>
            <person name="Daum C."/>
            <person name="Ramamoorthy G.K."/>
            <person name="Gryganskyi A."/>
            <person name="Culley D."/>
            <person name="Magnuson J.K."/>
            <person name="James T.Y."/>
            <person name="O'Malley M.A."/>
            <person name="Stajich J.E."/>
            <person name="Spatafora J.W."/>
            <person name="Visel A."/>
            <person name="Grigoriev I.V."/>
        </authorList>
    </citation>
    <scope>NUCLEOTIDE SEQUENCE [LARGE SCALE GENOMIC DNA]</scope>
    <source>
        <strain evidence="3 4">NRRL 1336</strain>
    </source>
</reference>
<evidence type="ECO:0000256" key="1">
    <source>
        <dbReference type="SAM" id="MobiDB-lite"/>
    </source>
</evidence>
<gene>
    <name evidence="3" type="ORF">BCR42DRAFT_411321</name>
</gene>
<organism evidence="3 4">
    <name type="scientific">Absidia repens</name>
    <dbReference type="NCBI Taxonomy" id="90262"/>
    <lineage>
        <taxon>Eukaryota</taxon>
        <taxon>Fungi</taxon>
        <taxon>Fungi incertae sedis</taxon>
        <taxon>Mucoromycota</taxon>
        <taxon>Mucoromycotina</taxon>
        <taxon>Mucoromycetes</taxon>
        <taxon>Mucorales</taxon>
        <taxon>Cunninghamellaceae</taxon>
        <taxon>Absidia</taxon>
    </lineage>
</organism>
<evidence type="ECO:0000313" key="3">
    <source>
        <dbReference type="EMBL" id="ORZ18638.1"/>
    </source>
</evidence>
<feature type="domain" description="FHA" evidence="2">
    <location>
        <begin position="79"/>
        <end position="129"/>
    </location>
</feature>
<dbReference type="OrthoDB" id="444265at2759"/>
<dbReference type="InterPro" id="IPR000253">
    <property type="entry name" value="FHA_dom"/>
</dbReference>
<dbReference type="PANTHER" id="PTHR23308">
    <property type="entry name" value="NUCLEAR INHIBITOR OF PROTEIN PHOSPHATASE-1"/>
    <property type="match status" value="1"/>
</dbReference>
<accession>A0A1X2ILH3</accession>
<dbReference type="AlphaFoldDB" id="A0A1X2ILH3"/>
<feature type="region of interest" description="Disordered" evidence="1">
    <location>
        <begin position="300"/>
        <end position="338"/>
    </location>
</feature>
<protein>
    <submittedName>
        <fullName evidence="3">SMAD/FHA domain-containing protein</fullName>
    </submittedName>
</protein>
<sequence>MSESNDKPFAVPTSRPPPTHPPSSSKEGSSSSTATQQTPPPLKYEKPTWGNVASFDYSLEVLKGGHSIDKIHGPRKDFITVGRLPLCDIVMEHPSLSRYHAVIQFNEEGQAFLYDLESGYGTLLNKKKITPRTYLPLHSGDQIRFGESTRLCIFETEKPRTDDELEQEEETLLRHRTRAADVEHAAEGEDQGISWGFQEDAVEEENDDENEQQSEETQRGLSGDAQLLSFESEQMAIADAKRRRKDLEIMFGDDDSDEDLYDKTDVKKRKAMKKEKKAETHDDLVKRQLETEKQIKSIQQELEKRKKTDEEASDSTQLADDEDLDAYMTQLSKAPTEKSTSIYNLQKDLKRLEKDHLRLVKLVKMTKPIL</sequence>
<comment type="caution">
    <text evidence="3">The sequence shown here is derived from an EMBL/GenBank/DDBJ whole genome shotgun (WGS) entry which is preliminary data.</text>
</comment>
<dbReference type="Gene3D" id="2.60.200.20">
    <property type="match status" value="1"/>
</dbReference>
<dbReference type="SUPFAM" id="SSF49879">
    <property type="entry name" value="SMAD/FHA domain"/>
    <property type="match status" value="1"/>
</dbReference>
<dbReference type="InterPro" id="IPR050923">
    <property type="entry name" value="Cell_Proc_Reg/RNA_Proc"/>
</dbReference>
<dbReference type="EMBL" id="MCGE01000008">
    <property type="protein sequence ID" value="ORZ18638.1"/>
    <property type="molecule type" value="Genomic_DNA"/>
</dbReference>
<dbReference type="STRING" id="90262.A0A1X2ILH3"/>
<proteinExistence type="predicted"/>
<feature type="compositionally biased region" description="Polar residues" evidence="1">
    <location>
        <begin position="329"/>
        <end position="338"/>
    </location>
</feature>
<dbReference type="Proteomes" id="UP000193560">
    <property type="component" value="Unassembled WGS sequence"/>
</dbReference>
<feature type="compositionally biased region" description="Low complexity" evidence="1">
    <location>
        <begin position="22"/>
        <end position="37"/>
    </location>
</feature>
<feature type="region of interest" description="Disordered" evidence="1">
    <location>
        <begin position="202"/>
        <end position="227"/>
    </location>
</feature>
<name>A0A1X2ILH3_9FUNG</name>
<feature type="compositionally biased region" description="Acidic residues" evidence="1">
    <location>
        <begin position="202"/>
        <end position="214"/>
    </location>
</feature>
<dbReference type="PROSITE" id="PS50006">
    <property type="entry name" value="FHA_DOMAIN"/>
    <property type="match status" value="1"/>
</dbReference>
<dbReference type="InterPro" id="IPR008984">
    <property type="entry name" value="SMAD_FHA_dom_sf"/>
</dbReference>
<feature type="compositionally biased region" description="Basic and acidic residues" evidence="1">
    <location>
        <begin position="300"/>
        <end position="310"/>
    </location>
</feature>
<dbReference type="Pfam" id="PF00498">
    <property type="entry name" value="FHA"/>
    <property type="match status" value="1"/>
</dbReference>
<keyword evidence="4" id="KW-1185">Reference proteome</keyword>